<gene>
    <name evidence="1" type="ORF">Bxe_B0462</name>
</gene>
<sequence length="83" mass="9553">MLSWRVERCKPTTRTRLVGPRRTLPSYVTSTGRPVRRTHDVSALLVLRCRPAYDFLAHRVQIGIPLAEEWLSTALCSLIHLQE</sequence>
<dbReference type="Proteomes" id="UP000001817">
    <property type="component" value="Chromosome 2"/>
</dbReference>
<dbReference type="AlphaFoldDB" id="Q13KA4"/>
<dbReference type="STRING" id="266265.Bxe_B0462"/>
<name>Q13KA4_PARXL</name>
<keyword evidence="2" id="KW-1185">Reference proteome</keyword>
<reference evidence="1 2" key="1">
    <citation type="journal article" date="2006" name="Proc. Natl. Acad. Sci. U.S.A.">
        <title>Burkholderia xenovorans LB400 harbors a multi-replicon, 9.73-Mbp genome shaped for versatility.</title>
        <authorList>
            <person name="Chain P.S."/>
            <person name="Denef V.J."/>
            <person name="Konstantinidis K.T."/>
            <person name="Vergez L.M."/>
            <person name="Agullo L."/>
            <person name="Reyes V.L."/>
            <person name="Hauser L."/>
            <person name="Cordova M."/>
            <person name="Gomez L."/>
            <person name="Gonzalez M."/>
            <person name="Land M."/>
            <person name="Lao V."/>
            <person name="Larimer F."/>
            <person name="LiPuma J.J."/>
            <person name="Mahenthiralingam E."/>
            <person name="Malfatti S.A."/>
            <person name="Marx C.J."/>
            <person name="Parnell J.J."/>
            <person name="Ramette A."/>
            <person name="Richardson P."/>
            <person name="Seeger M."/>
            <person name="Smith D."/>
            <person name="Spilker T."/>
            <person name="Sul W.J."/>
            <person name="Tsoi T.V."/>
            <person name="Ulrich L.E."/>
            <person name="Zhulin I.B."/>
            <person name="Tiedje J.M."/>
        </authorList>
    </citation>
    <scope>NUCLEOTIDE SEQUENCE [LARGE SCALE GENOMIC DNA]</scope>
    <source>
        <strain evidence="1 2">LB400</strain>
    </source>
</reference>
<organism evidence="1 2">
    <name type="scientific">Paraburkholderia xenovorans (strain LB400)</name>
    <dbReference type="NCBI Taxonomy" id="266265"/>
    <lineage>
        <taxon>Bacteria</taxon>
        <taxon>Pseudomonadati</taxon>
        <taxon>Pseudomonadota</taxon>
        <taxon>Betaproteobacteria</taxon>
        <taxon>Burkholderiales</taxon>
        <taxon>Burkholderiaceae</taxon>
        <taxon>Paraburkholderia</taxon>
    </lineage>
</organism>
<protein>
    <submittedName>
        <fullName evidence="1">Uncharacterized protein</fullName>
    </submittedName>
</protein>
<dbReference type="EMBL" id="CP000271">
    <property type="protein sequence ID" value="ABE35485.1"/>
    <property type="molecule type" value="Genomic_DNA"/>
</dbReference>
<evidence type="ECO:0000313" key="1">
    <source>
        <dbReference type="EMBL" id="ABE35485.1"/>
    </source>
</evidence>
<accession>Q13KA4</accession>
<dbReference type="KEGG" id="bxe:Bxe_B0462"/>
<proteinExistence type="predicted"/>
<evidence type="ECO:0000313" key="2">
    <source>
        <dbReference type="Proteomes" id="UP000001817"/>
    </source>
</evidence>